<dbReference type="PROSITE" id="PS50088">
    <property type="entry name" value="ANK_REPEAT"/>
    <property type="match status" value="2"/>
</dbReference>
<evidence type="ECO:0000256" key="1">
    <source>
        <dbReference type="ARBA" id="ARBA00022737"/>
    </source>
</evidence>
<feature type="repeat" description="ANK" evidence="3">
    <location>
        <begin position="64"/>
        <end position="97"/>
    </location>
</feature>
<accession>A0AAW2H6C9</accession>
<proteinExistence type="predicted"/>
<sequence length="123" mass="12920">MFAVIANSSLSVVETLISGGADVNSMTSSGTSVLMIALALNGNNLELIDYLLKKGANLNYSDPHKVTPLMVALKSSTNPKVIELLLKNGANPKVKDDLGISAADILKSNSKLAKNPSLLKKIN</sequence>
<dbReference type="SMART" id="SM00248">
    <property type="entry name" value="ANK"/>
    <property type="match status" value="2"/>
</dbReference>
<gene>
    <name evidence="4" type="ORF">PYX00_011182</name>
</gene>
<dbReference type="AlphaFoldDB" id="A0AAW2H6C9"/>
<dbReference type="Pfam" id="PF12796">
    <property type="entry name" value="Ank_2"/>
    <property type="match status" value="1"/>
</dbReference>
<dbReference type="Gene3D" id="1.25.40.20">
    <property type="entry name" value="Ankyrin repeat-containing domain"/>
    <property type="match status" value="1"/>
</dbReference>
<organism evidence="4">
    <name type="scientific">Menopon gallinae</name>
    <name type="common">poultry shaft louse</name>
    <dbReference type="NCBI Taxonomy" id="328185"/>
    <lineage>
        <taxon>Eukaryota</taxon>
        <taxon>Metazoa</taxon>
        <taxon>Ecdysozoa</taxon>
        <taxon>Arthropoda</taxon>
        <taxon>Hexapoda</taxon>
        <taxon>Insecta</taxon>
        <taxon>Pterygota</taxon>
        <taxon>Neoptera</taxon>
        <taxon>Paraneoptera</taxon>
        <taxon>Psocodea</taxon>
        <taxon>Troctomorpha</taxon>
        <taxon>Phthiraptera</taxon>
        <taxon>Amblycera</taxon>
        <taxon>Menoponidae</taxon>
        <taxon>Menopon</taxon>
    </lineage>
</organism>
<name>A0AAW2H6C9_9NEOP</name>
<dbReference type="EMBL" id="JARGDH010000093">
    <property type="protein sequence ID" value="KAL0263881.1"/>
    <property type="molecule type" value="Genomic_DNA"/>
</dbReference>
<protein>
    <recommendedName>
        <fullName evidence="5">Ankyrin repeat protein</fullName>
    </recommendedName>
</protein>
<dbReference type="InterPro" id="IPR002110">
    <property type="entry name" value="Ankyrin_rpt"/>
</dbReference>
<feature type="repeat" description="ANK" evidence="3">
    <location>
        <begin position="29"/>
        <end position="63"/>
    </location>
</feature>
<evidence type="ECO:0000313" key="4">
    <source>
        <dbReference type="EMBL" id="KAL0263881.1"/>
    </source>
</evidence>
<evidence type="ECO:0000256" key="2">
    <source>
        <dbReference type="ARBA" id="ARBA00023043"/>
    </source>
</evidence>
<evidence type="ECO:0000256" key="3">
    <source>
        <dbReference type="PROSITE-ProRule" id="PRU00023"/>
    </source>
</evidence>
<dbReference type="InterPro" id="IPR036770">
    <property type="entry name" value="Ankyrin_rpt-contain_sf"/>
</dbReference>
<dbReference type="PROSITE" id="PS50297">
    <property type="entry name" value="ANK_REP_REGION"/>
    <property type="match status" value="2"/>
</dbReference>
<keyword evidence="1" id="KW-0677">Repeat</keyword>
<dbReference type="PANTHER" id="PTHR24171">
    <property type="entry name" value="ANKYRIN REPEAT DOMAIN-CONTAINING PROTEIN 39-RELATED"/>
    <property type="match status" value="1"/>
</dbReference>
<reference evidence="4" key="1">
    <citation type="journal article" date="2024" name="Gigascience">
        <title>Chromosome-level genome of the poultry shaft louse Menopon gallinae provides insight into the host-switching and adaptive evolution of parasitic lice.</title>
        <authorList>
            <person name="Xu Y."/>
            <person name="Ma L."/>
            <person name="Liu S."/>
            <person name="Liang Y."/>
            <person name="Liu Q."/>
            <person name="He Z."/>
            <person name="Tian L."/>
            <person name="Duan Y."/>
            <person name="Cai W."/>
            <person name="Li H."/>
            <person name="Song F."/>
        </authorList>
    </citation>
    <scope>NUCLEOTIDE SEQUENCE</scope>
    <source>
        <strain evidence="4">Cailab_2023a</strain>
    </source>
</reference>
<keyword evidence="2 3" id="KW-0040">ANK repeat</keyword>
<comment type="caution">
    <text evidence="4">The sequence shown here is derived from an EMBL/GenBank/DDBJ whole genome shotgun (WGS) entry which is preliminary data.</text>
</comment>
<evidence type="ECO:0008006" key="5">
    <source>
        <dbReference type="Google" id="ProtNLM"/>
    </source>
</evidence>
<dbReference type="SUPFAM" id="SSF48403">
    <property type="entry name" value="Ankyrin repeat"/>
    <property type="match status" value="1"/>
</dbReference>